<reference evidence="2 3" key="1">
    <citation type="submission" date="2015-11" db="EMBL/GenBank/DDBJ databases">
        <title>Evidence for parallel genomic evolution in an endosymbiosis of termite gut flagellates.</title>
        <authorList>
            <person name="Zheng H."/>
        </authorList>
    </citation>
    <scope>NUCLEOTIDE SEQUENCE [LARGE SCALE GENOMIC DNA]</scope>
    <source>
        <strain evidence="2 3">CET450</strain>
    </source>
</reference>
<keyword evidence="1" id="KW-0274">FAD</keyword>
<keyword evidence="1" id="KW-0285">Flavoprotein</keyword>
<dbReference type="Proteomes" id="UP000095237">
    <property type="component" value="Unassembled WGS sequence"/>
</dbReference>
<feature type="binding site" evidence="1">
    <location>
        <position position="55"/>
    </location>
    <ligand>
        <name>FAD</name>
        <dbReference type="ChEBI" id="CHEBI:57692"/>
        <note>ligand shared between neighboring subunits</note>
    </ligand>
</feature>
<dbReference type="PANTHER" id="PTHR34934">
    <property type="entry name" value="FLAVIN-DEPENDENT THYMIDYLATE SYNTHASE"/>
    <property type="match status" value="1"/>
</dbReference>
<feature type="binding site" evidence="1">
    <location>
        <begin position="79"/>
        <end position="81"/>
    </location>
    <ligand>
        <name>FAD</name>
        <dbReference type="ChEBI" id="CHEBI:57692"/>
        <note>ligand shared between neighboring subunits</note>
    </ligand>
</feature>
<gene>
    <name evidence="1" type="primary">thyX</name>
    <name evidence="2" type="ORF">ATZ36_01205</name>
</gene>
<accession>A0A1E5IIM9</accession>
<proteinExistence type="inferred from homology"/>
<feature type="binding site" evidence="1">
    <location>
        <position position="169"/>
    </location>
    <ligand>
        <name>dUMP</name>
        <dbReference type="ChEBI" id="CHEBI:246422"/>
        <note>ligand shared between dimeric partners</note>
    </ligand>
</feature>
<dbReference type="HAMAP" id="MF_01408">
    <property type="entry name" value="ThyX"/>
    <property type="match status" value="1"/>
</dbReference>
<dbReference type="Pfam" id="PF02511">
    <property type="entry name" value="Thy1"/>
    <property type="match status" value="1"/>
</dbReference>
<feature type="binding site" evidence="1">
    <location>
        <begin position="76"/>
        <end position="79"/>
    </location>
    <ligand>
        <name>dUMP</name>
        <dbReference type="ChEBI" id="CHEBI:246422"/>
        <note>ligand shared between dimeric partners</note>
    </ligand>
</feature>
<feature type="binding site" description="in other chain" evidence="1">
    <location>
        <begin position="89"/>
        <end position="91"/>
    </location>
    <ligand>
        <name>dUMP</name>
        <dbReference type="ChEBI" id="CHEBI:246422"/>
        <note>ligand shared between dimeric partners</note>
    </ligand>
</feature>
<comment type="caution">
    <text evidence="2">The sequence shown here is derived from an EMBL/GenBank/DDBJ whole genome shotgun (WGS) entry which is preliminary data.</text>
</comment>
<dbReference type="GO" id="GO:0050797">
    <property type="term" value="F:thymidylate synthase (FAD) activity"/>
    <property type="evidence" value="ECO:0007669"/>
    <property type="project" value="UniProtKB-UniRule"/>
</dbReference>
<dbReference type="GO" id="GO:0006231">
    <property type="term" value="P:dTMP biosynthetic process"/>
    <property type="evidence" value="ECO:0007669"/>
    <property type="project" value="UniProtKB-UniRule"/>
</dbReference>
<dbReference type="InterPro" id="IPR036098">
    <property type="entry name" value="Thymidylate_synthase_ThyX_sf"/>
</dbReference>
<dbReference type="SUPFAM" id="SSF69796">
    <property type="entry name" value="Thymidylate synthase-complementing protein Thy1"/>
    <property type="match status" value="1"/>
</dbReference>
<dbReference type="AlphaFoldDB" id="A0A1E5IIM9"/>
<dbReference type="EMBL" id="LNVX01000364">
    <property type="protein sequence ID" value="OEG70366.1"/>
    <property type="molecule type" value="Genomic_DNA"/>
</dbReference>
<keyword evidence="1" id="KW-0545">Nucleotide biosynthesis</keyword>
<dbReference type="GO" id="GO:0006235">
    <property type="term" value="P:dTTP biosynthetic process"/>
    <property type="evidence" value="ECO:0007669"/>
    <property type="project" value="UniProtKB-UniRule"/>
</dbReference>
<keyword evidence="1" id="KW-0489">Methyltransferase</keyword>
<feature type="binding site" description="in other chain" evidence="1">
    <location>
        <position position="142"/>
    </location>
    <ligand>
        <name>dUMP</name>
        <dbReference type="ChEBI" id="CHEBI:246422"/>
        <note>ligand shared between dimeric partners</note>
    </ligand>
</feature>
<dbReference type="GO" id="GO:0004799">
    <property type="term" value="F:thymidylate synthase activity"/>
    <property type="evidence" value="ECO:0007669"/>
    <property type="project" value="TreeGrafter"/>
</dbReference>
<sequence length="223" mass="25409">MKIKLLKFTNDPEKICAVATKLCRSSENIDEISGNFTKKKIKELIGRIISSGHHSVLEHSSFTFGVEGVSRVLLAQLTRHRIASFSVQSQRCVRFENGVEYVVPGTIKKNKTLLKKYDNFLKNTETLYKEFLDAGIPAEDARYILPNASATKMVITMNARELRHFFSLRCCNRSQWEIRDLACLMLNLVRKEAALLFSDAGPDCVRKGCNEVFPCDKPWKKCK</sequence>
<dbReference type="EC" id="2.1.1.148" evidence="1"/>
<evidence type="ECO:0000313" key="2">
    <source>
        <dbReference type="EMBL" id="OEG70366.1"/>
    </source>
</evidence>
<evidence type="ECO:0000313" key="3">
    <source>
        <dbReference type="Proteomes" id="UP000095237"/>
    </source>
</evidence>
<protein>
    <recommendedName>
        <fullName evidence="1">Flavin-dependent thymidylate synthase</fullName>
        <shortName evidence="1">FDTS</shortName>
        <ecNumber evidence="1">2.1.1.148</ecNumber>
    </recommendedName>
    <alternativeName>
        <fullName evidence="1">FAD-dependent thymidylate synthase</fullName>
    </alternativeName>
    <alternativeName>
        <fullName evidence="1">Thymidylate synthase ThyX</fullName>
        <shortName evidence="1">TS</shortName>
        <shortName evidence="1">TSase</shortName>
    </alternativeName>
</protein>
<dbReference type="UniPathway" id="UPA00575"/>
<name>A0A1E5IIM9_ENDTX</name>
<dbReference type="GO" id="GO:0050660">
    <property type="term" value="F:flavin adenine dinucleotide binding"/>
    <property type="evidence" value="ECO:0007669"/>
    <property type="project" value="UniProtKB-UniRule"/>
</dbReference>
<comment type="pathway">
    <text evidence="1">Pyrimidine metabolism; dTTP biosynthesis.</text>
</comment>
<dbReference type="PANTHER" id="PTHR34934:SF1">
    <property type="entry name" value="FLAVIN-DEPENDENT THYMIDYLATE SYNTHASE"/>
    <property type="match status" value="1"/>
</dbReference>
<keyword evidence="1" id="KW-0808">Transferase</keyword>
<dbReference type="Gene3D" id="3.30.1360.170">
    <property type="match status" value="1"/>
</dbReference>
<comment type="function">
    <text evidence="1">Catalyzes the reductive methylation of 2'-deoxyuridine-5'-monophosphate (dUMP) to 2'-deoxythymidine-5'-monophosphate (dTMP) while utilizing 5,10-methylenetetrahydrofolate (mTHF) as the methyl donor, and NADPH and FADH(2) as the reductant.</text>
</comment>
<comment type="similarity">
    <text evidence="1">Belongs to the thymidylate synthase ThyX family.</text>
</comment>
<keyword evidence="1" id="KW-0521">NADP</keyword>
<organism evidence="2 3">
    <name type="scientific">Endomicrobium trichonymphae</name>
    <dbReference type="NCBI Taxonomy" id="1408204"/>
    <lineage>
        <taxon>Bacteria</taxon>
        <taxon>Pseudomonadati</taxon>
        <taxon>Elusimicrobiota</taxon>
        <taxon>Endomicrobiia</taxon>
        <taxon>Endomicrobiales</taxon>
        <taxon>Endomicrobiaceae</taxon>
        <taxon>Candidatus Endomicrobiellum</taxon>
    </lineage>
</organism>
<dbReference type="PROSITE" id="PS51331">
    <property type="entry name" value="THYX"/>
    <property type="match status" value="1"/>
</dbReference>
<feature type="binding site" evidence="1">
    <location>
        <begin position="158"/>
        <end position="160"/>
    </location>
    <ligand>
        <name>FAD</name>
        <dbReference type="ChEBI" id="CHEBI:57692"/>
        <note>ligand shared between neighboring subunits</note>
    </ligand>
</feature>
<feature type="binding site" evidence="1">
    <location>
        <position position="164"/>
    </location>
    <ligand>
        <name>FAD</name>
        <dbReference type="ChEBI" id="CHEBI:57692"/>
        <note>ligand shared between neighboring subunits</note>
    </ligand>
</feature>
<keyword evidence="3" id="KW-1185">Reference proteome</keyword>
<dbReference type="InterPro" id="IPR003669">
    <property type="entry name" value="Thymidylate_synthase_ThyX"/>
</dbReference>
<evidence type="ECO:0000256" key="1">
    <source>
        <dbReference type="HAMAP-Rule" id="MF_01408"/>
    </source>
</evidence>
<dbReference type="GO" id="GO:0070402">
    <property type="term" value="F:NADPH binding"/>
    <property type="evidence" value="ECO:0007669"/>
    <property type="project" value="TreeGrafter"/>
</dbReference>
<dbReference type="GO" id="GO:0032259">
    <property type="term" value="P:methylation"/>
    <property type="evidence" value="ECO:0007669"/>
    <property type="project" value="UniProtKB-KW"/>
</dbReference>
<feature type="active site" description="Involved in ionization of N3 of dUMP, leading to its activation" evidence="1">
    <location>
        <position position="169"/>
    </location>
</feature>
<dbReference type="NCBIfam" id="TIGR02170">
    <property type="entry name" value="thyX"/>
    <property type="match status" value="1"/>
</dbReference>
<comment type="caution">
    <text evidence="1">Lacks conserved residue(s) required for the propagation of feature annotation.</text>
</comment>
<comment type="cofactor">
    <cofactor evidence="1">
        <name>FAD</name>
        <dbReference type="ChEBI" id="CHEBI:57692"/>
    </cofactor>
    <text evidence="1">Binds 4 FAD per tetramer. Each FAD binding site is formed by three monomers.</text>
</comment>
<comment type="subunit">
    <text evidence="1">Homotetramer.</text>
</comment>
<dbReference type="CDD" id="cd20175">
    <property type="entry name" value="ThyX"/>
    <property type="match status" value="1"/>
</dbReference>
<comment type="catalytic activity">
    <reaction evidence="1">
        <text>dUMP + (6R)-5,10-methylene-5,6,7,8-tetrahydrofolate + NADPH + H(+) = dTMP + (6S)-5,6,7,8-tetrahydrofolate + NADP(+)</text>
        <dbReference type="Rhea" id="RHEA:29043"/>
        <dbReference type="ChEBI" id="CHEBI:15378"/>
        <dbReference type="ChEBI" id="CHEBI:15636"/>
        <dbReference type="ChEBI" id="CHEBI:57453"/>
        <dbReference type="ChEBI" id="CHEBI:57783"/>
        <dbReference type="ChEBI" id="CHEBI:58349"/>
        <dbReference type="ChEBI" id="CHEBI:63528"/>
        <dbReference type="ChEBI" id="CHEBI:246422"/>
        <dbReference type="EC" id="2.1.1.148"/>
    </reaction>
</comment>